<evidence type="ECO:0000256" key="6">
    <source>
        <dbReference type="ARBA" id="ARBA00048741"/>
    </source>
</evidence>
<dbReference type="CDD" id="cd01991">
    <property type="entry name" value="Asn_synthase_B_C"/>
    <property type="match status" value="1"/>
</dbReference>
<accession>A0A076FAW6</accession>
<proteinExistence type="inferred from homology"/>
<dbReference type="EC" id="6.3.5.4" evidence="3"/>
<dbReference type="GO" id="GO:0005524">
    <property type="term" value="F:ATP binding"/>
    <property type="evidence" value="ECO:0007669"/>
    <property type="project" value="UniProtKB-KW"/>
</dbReference>
<dbReference type="Pfam" id="PF13537">
    <property type="entry name" value="GATase_7"/>
    <property type="match status" value="1"/>
</dbReference>
<dbReference type="InterPro" id="IPR029055">
    <property type="entry name" value="Ntn_hydrolases_N"/>
</dbReference>
<evidence type="ECO:0000256" key="3">
    <source>
        <dbReference type="ARBA" id="ARBA00012737"/>
    </source>
</evidence>
<dbReference type="Proteomes" id="UP000028486">
    <property type="component" value="Chromosome"/>
</dbReference>
<dbReference type="eggNOG" id="COG0367">
    <property type="taxonomic scope" value="Bacteria"/>
</dbReference>
<comment type="similarity">
    <text evidence="2">Belongs to the asparagine synthetase family.</text>
</comment>
<dbReference type="GO" id="GO:0005829">
    <property type="term" value="C:cytosol"/>
    <property type="evidence" value="ECO:0007669"/>
    <property type="project" value="TreeGrafter"/>
</dbReference>
<dbReference type="AlphaFoldDB" id="A0A076FAW6"/>
<dbReference type="SUPFAM" id="SSF52402">
    <property type="entry name" value="Adenine nucleotide alpha hydrolases-like"/>
    <property type="match status" value="1"/>
</dbReference>
<dbReference type="PANTHER" id="PTHR43284:SF1">
    <property type="entry name" value="ASPARAGINE SYNTHETASE"/>
    <property type="match status" value="1"/>
</dbReference>
<evidence type="ECO:0000256" key="4">
    <source>
        <dbReference type="ARBA" id="ARBA00022741"/>
    </source>
</evidence>
<evidence type="ECO:0000259" key="8">
    <source>
        <dbReference type="PROSITE" id="PS51278"/>
    </source>
</evidence>
<comment type="pathway">
    <text evidence="1">Amino-acid biosynthesis; L-asparagine biosynthesis; L-asparagine from L-aspartate (L-Gln route): step 1/1.</text>
</comment>
<evidence type="ECO:0000256" key="7">
    <source>
        <dbReference type="PIRSR" id="PIRSR001589-3"/>
    </source>
</evidence>
<feature type="site" description="Important for beta-aspartyl-AMP intermediate formation" evidence="7">
    <location>
        <position position="318"/>
    </location>
</feature>
<dbReference type="GO" id="GO:0004066">
    <property type="term" value="F:asparagine synthase (glutamine-hydrolyzing) activity"/>
    <property type="evidence" value="ECO:0007669"/>
    <property type="project" value="UniProtKB-EC"/>
</dbReference>
<dbReference type="GO" id="GO:0006529">
    <property type="term" value="P:asparagine biosynthetic process"/>
    <property type="evidence" value="ECO:0007669"/>
    <property type="project" value="InterPro"/>
</dbReference>
<evidence type="ECO:0000313" key="10">
    <source>
        <dbReference type="Proteomes" id="UP000028486"/>
    </source>
</evidence>
<evidence type="ECO:0000313" key="9">
    <source>
        <dbReference type="EMBL" id="AII15360.1"/>
    </source>
</evidence>
<dbReference type="Pfam" id="PF00733">
    <property type="entry name" value="Asn_synthase"/>
    <property type="match status" value="1"/>
</dbReference>
<protein>
    <recommendedName>
        <fullName evidence="3">asparagine synthase (glutamine-hydrolyzing)</fullName>
        <ecNumber evidence="3">6.3.5.4</ecNumber>
    </recommendedName>
</protein>
<dbReference type="InterPro" id="IPR006426">
    <property type="entry name" value="Asn_synth_AEB"/>
</dbReference>
<feature type="domain" description="Glutamine amidotransferase type-2" evidence="8">
    <location>
        <begin position="1"/>
        <end position="166"/>
    </location>
</feature>
<evidence type="ECO:0000256" key="2">
    <source>
        <dbReference type="ARBA" id="ARBA00005752"/>
    </source>
</evidence>
<dbReference type="InterPro" id="IPR014729">
    <property type="entry name" value="Rossmann-like_a/b/a_fold"/>
</dbReference>
<dbReference type="PANTHER" id="PTHR43284">
    <property type="entry name" value="ASPARAGINE SYNTHETASE (GLUTAMINE-HYDROLYZING)"/>
    <property type="match status" value="1"/>
</dbReference>
<gene>
    <name evidence="9" type="ORF">CIG1485E_1537</name>
</gene>
<dbReference type="EMBL" id="CP009043">
    <property type="protein sequence ID" value="AII15360.1"/>
    <property type="molecule type" value="Genomic_DNA"/>
</dbReference>
<dbReference type="KEGG" id="caj:CIG1485E_1537"/>
<sequence>MSPFCSLMKTLCENLNVIFDKFVTLGNTTIFFDEDIYNKQFLGDKICGNAKNSGEILLQLYEKYGSDFLSQLNGNFAFLIYDKDANLAFGANDTLGAKQLFYYKKSGKFIFSTSIKSILSALNHTPSPNLKALDSYLSFMKTTSYETFYEGIFCLNGGEYFRLENGKFEINSFENLRGIDEINLDFETASKKALDLLAKSLNLRVASSQNPCFLLSGGIDSSMICALYKQIYGGKFDTFSLGFDEFKNYDESAAALESSRFLDSNYHQITLNKSDFLDILDNFFEIFDEPIADSACLPLYHLSKKITQNGFCEAFSGEGGDECFLGYRLYFRVLEFYQKSLSKQDYPPISKDYEYLRRKELGLPIYGSFGEVFTHFGKSHLLKNYALGEPLSEYKNDYTNLRQMSYIDFKIWTGVAMSKTRQIGVKNALNFKTPFLDLDLVKFSLSLADSTKYQHSTKDILKFIAKDFLPKEIIERKKKGFSSPFMEWILAEFGKTIIDEILSVNKLIPLFDEEFVKILYQKATQGRFKQHLYSLFIFAKWFKKNYI</sequence>
<dbReference type="STRING" id="1244531.CIG2463D_1734"/>
<dbReference type="InterPro" id="IPR017932">
    <property type="entry name" value="GATase_2_dom"/>
</dbReference>
<keyword evidence="10" id="KW-1185">Reference proteome</keyword>
<name>A0A076FAW6_9BACT</name>
<evidence type="ECO:0000256" key="5">
    <source>
        <dbReference type="ARBA" id="ARBA00022840"/>
    </source>
</evidence>
<dbReference type="PROSITE" id="PS51278">
    <property type="entry name" value="GATASE_TYPE_2"/>
    <property type="match status" value="1"/>
</dbReference>
<keyword evidence="4" id="KW-0547">Nucleotide-binding</keyword>
<dbReference type="SUPFAM" id="SSF56235">
    <property type="entry name" value="N-terminal nucleophile aminohydrolases (Ntn hydrolases)"/>
    <property type="match status" value="1"/>
</dbReference>
<dbReference type="Gene3D" id="3.60.20.10">
    <property type="entry name" value="Glutamine Phosphoribosylpyrophosphate, subunit 1, domain 1"/>
    <property type="match status" value="1"/>
</dbReference>
<dbReference type="InterPro" id="IPR001962">
    <property type="entry name" value="Asn_synthase"/>
</dbReference>
<reference evidence="10" key="1">
    <citation type="journal article" date="2014" name="Genome Announc.">
        <title>Complete Genome Sequence of Campylobacter iguaniorum Strain 1485ET, Isolated from a Bearded Dragon (Pogona vitticeps).</title>
        <authorList>
            <person name="Gilbert M.J."/>
            <person name="Miller W.G."/>
            <person name="Yee E."/>
            <person name="Kik M."/>
            <person name="Wagenaar J.A."/>
            <person name="Duim B."/>
        </authorList>
    </citation>
    <scope>NUCLEOTIDE SEQUENCE [LARGE SCALE GENOMIC DNA]</scope>
    <source>
        <strain evidence="10">1485E</strain>
    </source>
</reference>
<dbReference type="PIRSF" id="PIRSF001589">
    <property type="entry name" value="Asn_synthetase_glu-h"/>
    <property type="match status" value="1"/>
</dbReference>
<keyword evidence="5" id="KW-0067">ATP-binding</keyword>
<organism evidence="9 10">
    <name type="scientific">Campylobacter iguaniorum</name>
    <dbReference type="NCBI Taxonomy" id="1244531"/>
    <lineage>
        <taxon>Bacteria</taxon>
        <taxon>Pseudomonadati</taxon>
        <taxon>Campylobacterota</taxon>
        <taxon>Epsilonproteobacteria</taxon>
        <taxon>Campylobacterales</taxon>
        <taxon>Campylobacteraceae</taxon>
        <taxon>Campylobacter</taxon>
    </lineage>
</organism>
<dbReference type="Gene3D" id="3.40.50.620">
    <property type="entry name" value="HUPs"/>
    <property type="match status" value="1"/>
</dbReference>
<evidence type="ECO:0000256" key="1">
    <source>
        <dbReference type="ARBA" id="ARBA00005187"/>
    </source>
</evidence>
<dbReference type="HOGENOM" id="CLU_014658_3_0_7"/>
<dbReference type="InterPro" id="IPR051786">
    <property type="entry name" value="ASN_synthetase/amidase"/>
</dbReference>
<comment type="catalytic activity">
    <reaction evidence="6">
        <text>L-aspartate + L-glutamine + ATP + H2O = L-asparagine + L-glutamate + AMP + diphosphate + H(+)</text>
        <dbReference type="Rhea" id="RHEA:12228"/>
        <dbReference type="ChEBI" id="CHEBI:15377"/>
        <dbReference type="ChEBI" id="CHEBI:15378"/>
        <dbReference type="ChEBI" id="CHEBI:29985"/>
        <dbReference type="ChEBI" id="CHEBI:29991"/>
        <dbReference type="ChEBI" id="CHEBI:30616"/>
        <dbReference type="ChEBI" id="CHEBI:33019"/>
        <dbReference type="ChEBI" id="CHEBI:58048"/>
        <dbReference type="ChEBI" id="CHEBI:58359"/>
        <dbReference type="ChEBI" id="CHEBI:456215"/>
        <dbReference type="EC" id="6.3.5.4"/>
    </reaction>
</comment>